<dbReference type="Pfam" id="PF24767">
    <property type="entry name" value="UBA_At5g58720"/>
    <property type="match status" value="1"/>
</dbReference>
<evidence type="ECO:0000256" key="1">
    <source>
        <dbReference type="SAM" id="MobiDB-lite"/>
    </source>
</evidence>
<protein>
    <submittedName>
        <fullName evidence="3">Nuclear rna export factor sde5</fullName>
    </submittedName>
</protein>
<sequence>MEASGSNVPKYDGEEQVLKGLLDAFGPTFSLDDIATAYCKAGRNADLAGEILYDMQGSTSSAATYASNGEAKGDESPKSSCGNFSEKSDKATGRNSRASKPKSRPVCAGMVSSILGKDYIKSTPPVNGSYMGRKPLKLDSKVMPMSELWEIEAKSCSPKYDCLHQEMEDFLFKMLGDGFQLDRDVIRQVLGRLFILSNSPLTRLHNEYADNCGFDMQQSMEKLLDLAAVTVGKKNNFVGECTEKFRDVSPEVEVLSHQRKLQYGSGGERSNELVRRTTNAAKRSEASWRLVDGPPMDFLVDHKKTVTYLRRDHEDDVDEEENYQILRKSVQEYRGVMTEYYKAAVDAFAKGDHVRAEKLLEQGHFFHKKVREADEESSKKILESRNVDSQDEILLDLHDHGAKEALRLLKCHISSFSRIPSIKDLKVVIETNDEDFTKGSRRRQVLKLLERESIKWTEEGNVGVILIHLDNINRKQLSFVLKLLERESIKWTEEGNVGVILIHLDNINRKQLSFVKK</sequence>
<keyword evidence="4" id="KW-1185">Reference proteome</keyword>
<organism evidence="3 4">
    <name type="scientific">Quercus suber</name>
    <name type="common">Cork oak</name>
    <dbReference type="NCBI Taxonomy" id="58331"/>
    <lineage>
        <taxon>Eukaryota</taxon>
        <taxon>Viridiplantae</taxon>
        <taxon>Streptophyta</taxon>
        <taxon>Embryophyta</taxon>
        <taxon>Tracheophyta</taxon>
        <taxon>Spermatophyta</taxon>
        <taxon>Magnoliopsida</taxon>
        <taxon>eudicotyledons</taxon>
        <taxon>Gunneridae</taxon>
        <taxon>Pentapetalae</taxon>
        <taxon>rosids</taxon>
        <taxon>fabids</taxon>
        <taxon>Fagales</taxon>
        <taxon>Fagaceae</taxon>
        <taxon>Quercus</taxon>
    </lineage>
</organism>
<evidence type="ECO:0000313" key="4">
    <source>
        <dbReference type="Proteomes" id="UP000237347"/>
    </source>
</evidence>
<dbReference type="InterPro" id="IPR036063">
    <property type="entry name" value="Smr_dom_sf"/>
</dbReference>
<comment type="caution">
    <text evidence="3">The sequence shown here is derived from an EMBL/GenBank/DDBJ whole genome shotgun (WGS) entry which is preliminary data.</text>
</comment>
<dbReference type="Pfam" id="PF08590">
    <property type="entry name" value="DUF1771"/>
    <property type="match status" value="1"/>
</dbReference>
<evidence type="ECO:0000259" key="2">
    <source>
        <dbReference type="SMART" id="SM01162"/>
    </source>
</evidence>
<gene>
    <name evidence="3" type="primary">SDE5_0</name>
    <name evidence="3" type="ORF">CFP56_020636</name>
</gene>
<accession>A0AAW0KGM4</accession>
<reference evidence="3 4" key="1">
    <citation type="journal article" date="2018" name="Sci. Data">
        <title>The draft genome sequence of cork oak.</title>
        <authorList>
            <person name="Ramos A.M."/>
            <person name="Usie A."/>
            <person name="Barbosa P."/>
            <person name="Barros P.M."/>
            <person name="Capote T."/>
            <person name="Chaves I."/>
            <person name="Simoes F."/>
            <person name="Abreu I."/>
            <person name="Carrasquinho I."/>
            <person name="Faro C."/>
            <person name="Guimaraes J.B."/>
            <person name="Mendonca D."/>
            <person name="Nobrega F."/>
            <person name="Rodrigues L."/>
            <person name="Saibo N.J.M."/>
            <person name="Varela M.C."/>
            <person name="Egas C."/>
            <person name="Matos J."/>
            <person name="Miguel C.M."/>
            <person name="Oliveira M.M."/>
            <person name="Ricardo C.P."/>
            <person name="Goncalves S."/>
        </authorList>
    </citation>
    <scope>NUCLEOTIDE SEQUENCE [LARGE SCALE GENOMIC DNA]</scope>
    <source>
        <strain evidence="4">cv. HL8</strain>
    </source>
</reference>
<dbReference type="Gene3D" id="3.30.1370.110">
    <property type="match status" value="1"/>
</dbReference>
<dbReference type="PANTHER" id="PTHR47872:SF3">
    <property type="entry name" value="NUCLEAR RNA EXPORT FACTOR SDE5 ISOFORM X1"/>
    <property type="match status" value="1"/>
</dbReference>
<feature type="domain" description="DUF1771" evidence="2">
    <location>
        <begin position="322"/>
        <end position="387"/>
    </location>
</feature>
<dbReference type="SMART" id="SM01162">
    <property type="entry name" value="DUF1771"/>
    <property type="match status" value="1"/>
</dbReference>
<proteinExistence type="predicted"/>
<dbReference type="PANTHER" id="PTHR47872">
    <property type="entry name" value="NUCLEAR RNA EXPORT FACTOR SDE5-RELATED"/>
    <property type="match status" value="1"/>
</dbReference>
<dbReference type="Proteomes" id="UP000237347">
    <property type="component" value="Unassembled WGS sequence"/>
</dbReference>
<dbReference type="AlphaFoldDB" id="A0AAW0KGM4"/>
<dbReference type="InterPro" id="IPR013899">
    <property type="entry name" value="DUF1771"/>
</dbReference>
<feature type="region of interest" description="Disordered" evidence="1">
    <location>
        <begin position="66"/>
        <end position="105"/>
    </location>
</feature>
<evidence type="ECO:0000313" key="3">
    <source>
        <dbReference type="EMBL" id="KAK7837885.1"/>
    </source>
</evidence>
<name>A0AAW0KGM4_QUESU</name>
<dbReference type="InterPro" id="IPR056254">
    <property type="entry name" value="At5g58720/SDE5-like_UBA-like"/>
</dbReference>
<dbReference type="EMBL" id="PKMF04000319">
    <property type="protein sequence ID" value="KAK7837885.1"/>
    <property type="molecule type" value="Genomic_DNA"/>
</dbReference>